<evidence type="ECO:0000313" key="10">
    <source>
        <dbReference type="EMBL" id="MFC3170259.1"/>
    </source>
</evidence>
<dbReference type="SMART" id="SM00911">
    <property type="entry name" value="HWE_HK"/>
    <property type="match status" value="1"/>
</dbReference>
<dbReference type="SUPFAM" id="SSF55785">
    <property type="entry name" value="PYP-like sensor domain (PAS domain)"/>
    <property type="match status" value="2"/>
</dbReference>
<feature type="domain" description="PAS" evidence="8">
    <location>
        <begin position="51"/>
        <end position="117"/>
    </location>
</feature>
<evidence type="ECO:0000259" key="9">
    <source>
        <dbReference type="SMART" id="SM00911"/>
    </source>
</evidence>
<feature type="domain" description="PAS" evidence="8">
    <location>
        <begin position="166"/>
        <end position="234"/>
    </location>
</feature>
<reference evidence="11" key="1">
    <citation type="journal article" date="2019" name="Int. J. Syst. Evol. Microbiol.">
        <title>The Global Catalogue of Microorganisms (GCM) 10K type strain sequencing project: providing services to taxonomists for standard genome sequencing and annotation.</title>
        <authorList>
            <consortium name="The Broad Institute Genomics Platform"/>
            <consortium name="The Broad Institute Genome Sequencing Center for Infectious Disease"/>
            <person name="Wu L."/>
            <person name="Ma J."/>
        </authorList>
    </citation>
    <scope>NUCLEOTIDE SEQUENCE [LARGE SCALE GENOMIC DNA]</scope>
    <source>
        <strain evidence="11">KCTC 52239</strain>
    </source>
</reference>
<evidence type="ECO:0000256" key="5">
    <source>
        <dbReference type="ARBA" id="ARBA00022741"/>
    </source>
</evidence>
<keyword evidence="4 10" id="KW-0808">Transferase</keyword>
<keyword evidence="7" id="KW-0067">ATP-binding</keyword>
<dbReference type="EMBL" id="JBHRTE010000097">
    <property type="protein sequence ID" value="MFC3170259.1"/>
    <property type="molecule type" value="Genomic_DNA"/>
</dbReference>
<evidence type="ECO:0000256" key="3">
    <source>
        <dbReference type="ARBA" id="ARBA00022553"/>
    </source>
</evidence>
<dbReference type="Pfam" id="PF08448">
    <property type="entry name" value="PAS_4"/>
    <property type="match status" value="1"/>
</dbReference>
<feature type="domain" description="Signal transduction histidine kinase HWE region" evidence="9">
    <location>
        <begin position="294"/>
        <end position="376"/>
    </location>
</feature>
<keyword evidence="3" id="KW-0597">Phosphoprotein</keyword>
<sequence length="483" mass="51134">MNISPEALAELRRRLLEAEETLRAIREGEVDALVIGMADRPQVFSIGGDTEAFRAFIEVMDSGAAAVDQAGRILYANGHFKQMLKAGTNDLQGVLLDDLLPGDKARDLLVAGRPARTALEIALPSGARHLIMASSPLQLGTVAGYAITLTDVTERIRAERAEQSELIAQSIIASVNEAVLVCDGAGRVTHSNGSARAILGVDPAGARLADLLPLRPDAASGFKDTAGIVEAALGGKSLRGIEVLASQAPGPQEFLISAAPLDVPGAPGSGCVISIFDIANRKALERQQHLLMGELDHRVKNTLALVLSISRQTFRHSESYRDFEAAFTSRIHALSATHNLLSKNAWTGLSVHDVIEAETAPFAGSNRARIEMAGLDRHISSEAAIALGLISHELVTNAVKYGALSMDAGRVIVTARRDSLSHPLVIEWRERGGPAVVPPTKKGYGQTVITQSMQFAPGGDTSLDYDPAGLVCTINIPSALVLS</sequence>
<evidence type="ECO:0000256" key="4">
    <source>
        <dbReference type="ARBA" id="ARBA00022679"/>
    </source>
</evidence>
<dbReference type="Gene3D" id="3.30.450.20">
    <property type="entry name" value="PAS domain"/>
    <property type="match status" value="2"/>
</dbReference>
<dbReference type="RefSeq" id="WP_207471457.1">
    <property type="nucleotide sequence ID" value="NZ_JAFNAW010000072.1"/>
</dbReference>
<keyword evidence="6 10" id="KW-0418">Kinase</keyword>
<evidence type="ECO:0000256" key="6">
    <source>
        <dbReference type="ARBA" id="ARBA00022777"/>
    </source>
</evidence>
<evidence type="ECO:0000256" key="7">
    <source>
        <dbReference type="ARBA" id="ARBA00022840"/>
    </source>
</evidence>
<dbReference type="InterPro" id="IPR035965">
    <property type="entry name" value="PAS-like_dom_sf"/>
</dbReference>
<dbReference type="Pfam" id="PF13188">
    <property type="entry name" value="PAS_8"/>
    <property type="match status" value="1"/>
</dbReference>
<dbReference type="InterPro" id="IPR011102">
    <property type="entry name" value="Sig_transdc_His_kinase_HWE"/>
</dbReference>
<dbReference type="EC" id="2.7.13.3" evidence="2"/>
<keyword evidence="5" id="KW-0547">Nucleotide-binding</keyword>
<dbReference type="SMART" id="SM00091">
    <property type="entry name" value="PAS"/>
    <property type="match status" value="2"/>
</dbReference>
<keyword evidence="11" id="KW-1185">Reference proteome</keyword>
<comment type="catalytic activity">
    <reaction evidence="1">
        <text>ATP + protein L-histidine = ADP + protein N-phospho-L-histidine.</text>
        <dbReference type="EC" id="2.7.13.3"/>
    </reaction>
</comment>
<dbReference type="GO" id="GO:0004673">
    <property type="term" value="F:protein histidine kinase activity"/>
    <property type="evidence" value="ECO:0007669"/>
    <property type="project" value="UniProtKB-EC"/>
</dbReference>
<dbReference type="Pfam" id="PF07536">
    <property type="entry name" value="HWE_HK"/>
    <property type="match status" value="1"/>
</dbReference>
<dbReference type="InterPro" id="IPR013656">
    <property type="entry name" value="PAS_4"/>
</dbReference>
<gene>
    <name evidence="10" type="ORF">ACFOD7_19655</name>
</gene>
<protein>
    <recommendedName>
        <fullName evidence="2">histidine kinase</fullName>
        <ecNumber evidence="2">2.7.13.3</ecNumber>
    </recommendedName>
</protein>
<dbReference type="InterPro" id="IPR000014">
    <property type="entry name" value="PAS"/>
</dbReference>
<accession>A0ABV7IIC3</accession>
<dbReference type="Proteomes" id="UP001595557">
    <property type="component" value="Unassembled WGS sequence"/>
</dbReference>
<proteinExistence type="predicted"/>
<organism evidence="10 11">
    <name type="scientific">Paracoccus fontiphilus</name>
    <dbReference type="NCBI Taxonomy" id="1815556"/>
    <lineage>
        <taxon>Bacteria</taxon>
        <taxon>Pseudomonadati</taxon>
        <taxon>Pseudomonadota</taxon>
        <taxon>Alphaproteobacteria</taxon>
        <taxon>Rhodobacterales</taxon>
        <taxon>Paracoccaceae</taxon>
        <taxon>Paracoccus</taxon>
    </lineage>
</organism>
<dbReference type="PANTHER" id="PTHR41523">
    <property type="entry name" value="TWO-COMPONENT SYSTEM SENSOR PROTEIN"/>
    <property type="match status" value="1"/>
</dbReference>
<dbReference type="InterPro" id="IPR036890">
    <property type="entry name" value="HATPase_C_sf"/>
</dbReference>
<evidence type="ECO:0000313" key="11">
    <source>
        <dbReference type="Proteomes" id="UP001595557"/>
    </source>
</evidence>
<dbReference type="PANTHER" id="PTHR41523:SF7">
    <property type="entry name" value="HISTIDINE KINASE"/>
    <property type="match status" value="1"/>
</dbReference>
<evidence type="ECO:0000259" key="8">
    <source>
        <dbReference type="SMART" id="SM00091"/>
    </source>
</evidence>
<comment type="caution">
    <text evidence="10">The sequence shown here is derived from an EMBL/GenBank/DDBJ whole genome shotgun (WGS) entry which is preliminary data.</text>
</comment>
<dbReference type="NCBIfam" id="TIGR00229">
    <property type="entry name" value="sensory_box"/>
    <property type="match status" value="1"/>
</dbReference>
<name>A0ABV7IIC3_9RHOB</name>
<evidence type="ECO:0000256" key="1">
    <source>
        <dbReference type="ARBA" id="ARBA00000085"/>
    </source>
</evidence>
<evidence type="ECO:0000256" key="2">
    <source>
        <dbReference type="ARBA" id="ARBA00012438"/>
    </source>
</evidence>
<dbReference type="Gene3D" id="3.30.565.10">
    <property type="entry name" value="Histidine kinase-like ATPase, C-terminal domain"/>
    <property type="match status" value="1"/>
</dbReference>